<dbReference type="NCBIfam" id="TIGR01484">
    <property type="entry name" value="HAD-SF-IIB"/>
    <property type="match status" value="1"/>
</dbReference>
<dbReference type="SFLD" id="SFLDG01140">
    <property type="entry name" value="C2.B:_Phosphomannomutase_and_P"/>
    <property type="match status" value="1"/>
</dbReference>
<accession>A0A3G6YXB1</accession>
<dbReference type="InterPro" id="IPR023214">
    <property type="entry name" value="HAD_sf"/>
</dbReference>
<dbReference type="Pfam" id="PF08282">
    <property type="entry name" value="Hydrolase_3"/>
    <property type="match status" value="1"/>
</dbReference>
<dbReference type="AlphaFoldDB" id="A0A3G6YXB1"/>
<gene>
    <name evidence="1" type="ORF">AE32_00690</name>
</gene>
<organism evidence="1 2">
    <name type="scientific">Acinetobacter nosocomialis</name>
    <dbReference type="NCBI Taxonomy" id="106654"/>
    <lineage>
        <taxon>Bacteria</taxon>
        <taxon>Pseudomonadati</taxon>
        <taxon>Pseudomonadota</taxon>
        <taxon>Gammaproteobacteria</taxon>
        <taxon>Moraxellales</taxon>
        <taxon>Moraxellaceae</taxon>
        <taxon>Acinetobacter</taxon>
        <taxon>Acinetobacter calcoaceticus/baumannii complex</taxon>
    </lineage>
</organism>
<proteinExistence type="predicted"/>
<evidence type="ECO:0000313" key="2">
    <source>
        <dbReference type="Proteomes" id="UP000027208"/>
    </source>
</evidence>
<comment type="caution">
    <text evidence="1">The sequence shown here is derived from an EMBL/GenBank/DDBJ whole genome shotgun (WGS) entry which is preliminary data.</text>
</comment>
<dbReference type="GO" id="GO:0016791">
    <property type="term" value="F:phosphatase activity"/>
    <property type="evidence" value="ECO:0007669"/>
    <property type="project" value="UniProtKB-ARBA"/>
</dbReference>
<protein>
    <submittedName>
        <fullName evidence="1">Uncharacterized protein</fullName>
    </submittedName>
</protein>
<dbReference type="Proteomes" id="UP000027208">
    <property type="component" value="Unassembled WGS sequence"/>
</dbReference>
<dbReference type="EMBL" id="JMUI01000001">
    <property type="protein sequence ID" value="KDM58681.1"/>
    <property type="molecule type" value="Genomic_DNA"/>
</dbReference>
<name>A0A3G6YXB1_ACINO</name>
<dbReference type="GO" id="GO:0000287">
    <property type="term" value="F:magnesium ion binding"/>
    <property type="evidence" value="ECO:0007669"/>
    <property type="project" value="TreeGrafter"/>
</dbReference>
<dbReference type="PANTHER" id="PTHR10000:SF53">
    <property type="entry name" value="5-AMINO-6-(5-PHOSPHO-D-RIBITYLAMINO)URACIL PHOSPHATASE YBJI-RELATED"/>
    <property type="match status" value="1"/>
</dbReference>
<dbReference type="GO" id="GO:0005829">
    <property type="term" value="C:cytosol"/>
    <property type="evidence" value="ECO:0007669"/>
    <property type="project" value="TreeGrafter"/>
</dbReference>
<dbReference type="NCBIfam" id="TIGR00099">
    <property type="entry name" value="Cof-subfamily"/>
    <property type="match status" value="1"/>
</dbReference>
<evidence type="ECO:0000313" key="1">
    <source>
        <dbReference type="EMBL" id="KDM58681.1"/>
    </source>
</evidence>
<dbReference type="SFLD" id="SFLDS00003">
    <property type="entry name" value="Haloacid_Dehalogenase"/>
    <property type="match status" value="1"/>
</dbReference>
<dbReference type="InterPro" id="IPR036412">
    <property type="entry name" value="HAD-like_sf"/>
</dbReference>
<reference evidence="1 2" key="1">
    <citation type="submission" date="2014-04" db="EMBL/GenBank/DDBJ databases">
        <title>The Genome Sequence of Acinetobacter baumanii BIDMC 57.</title>
        <authorList>
            <consortium name="The Broad Institute Genomics Platform"/>
            <consortium name="The Broad Institute Genome Sequencing Center for Infectious Disease"/>
            <person name="Murphy C."/>
            <person name="Cosimi L."/>
            <person name="Cerqueira G."/>
            <person name="Feldgarden M."/>
            <person name="Earl A."/>
            <person name="Spencer M.D."/>
            <person name="Fodor A."/>
            <person name="Sautter R.L."/>
            <person name="Hung D."/>
            <person name="Onderdonk A.B."/>
            <person name="Ernst C."/>
            <person name="Delaney M."/>
            <person name="DuBois A."/>
            <person name="Young S.K."/>
            <person name="Zeng Q."/>
            <person name="Gargeya S."/>
            <person name="Abouelleil A."/>
            <person name="Alvarado L."/>
            <person name="Chapman S.B."/>
            <person name="Gainer-Dewar J."/>
            <person name="Goldberg J."/>
            <person name="Griggs A."/>
            <person name="Gujja S."/>
            <person name="Hansen M."/>
            <person name="Howarth C."/>
            <person name="Imamovic A."/>
            <person name="Larimer J."/>
            <person name="Pearson M."/>
            <person name="Poon T.W."/>
            <person name="Priest M."/>
            <person name="Roberts A."/>
            <person name="Saif S."/>
            <person name="Shea T."/>
            <person name="Sykes S."/>
            <person name="Wortman J."/>
            <person name="Nusbaum C."/>
            <person name="Birren B."/>
        </authorList>
    </citation>
    <scope>NUCLEOTIDE SEQUENCE [LARGE SCALE GENOMIC DNA]</scope>
    <source>
        <strain evidence="1 2">BIDMC 57</strain>
    </source>
</reference>
<dbReference type="Gene3D" id="3.30.1240.10">
    <property type="match status" value="1"/>
</dbReference>
<dbReference type="Gene3D" id="3.40.50.1000">
    <property type="entry name" value="HAD superfamily/HAD-like"/>
    <property type="match status" value="1"/>
</dbReference>
<dbReference type="PANTHER" id="PTHR10000">
    <property type="entry name" value="PHOSPHOSERINE PHOSPHATASE"/>
    <property type="match status" value="1"/>
</dbReference>
<dbReference type="CDD" id="cd07518">
    <property type="entry name" value="HAD_YbiV-Like"/>
    <property type="match status" value="1"/>
</dbReference>
<sequence length="273" mass="30650">MTVKILAVDMDGTFLNSKKQYNKARFLKQYEQLKQNNIHFVVASGNQLAKLVTYFPEINHEIAFIAENGAHVVDAGQELAFAHLSKEQFGKILKAIDPAYTSTMVICGKQSAYVHRSMNAEDYAKVARYFEKLTVIDDFYTLDDLVCKITFTAQENESFAIFEHFQKQNFVADKVLVPVSSGFGFIDLILPDQHKAHGLELLLQKWQIEANQVVAIGDNNNDIQMIKAAGYGFAVENAIEALKAVAPYTTRSNEREGALEVIDLVLQHQPPFA</sequence>
<dbReference type="InterPro" id="IPR006379">
    <property type="entry name" value="HAD-SF_hydro_IIB"/>
</dbReference>
<dbReference type="RefSeq" id="WP_004888675.1">
    <property type="nucleotide sequence ID" value="NZ_AMZR01000038.1"/>
</dbReference>
<dbReference type="InterPro" id="IPR000150">
    <property type="entry name" value="Cof"/>
</dbReference>
<dbReference type="SUPFAM" id="SSF56784">
    <property type="entry name" value="HAD-like"/>
    <property type="match status" value="1"/>
</dbReference>